<sequence length="493" mass="54720">MISAISWVPKGVSKYVPEVAEPPSKEEIEEIVKGDLFDRSGESEDEEEMDVDTGEGDEVSQAHAAANALNKDQDGQSSVVVQSISDGLRELDMDHYDDEDEGIEIFGKGVDLYYPSNDMDPYLKKDKEENEDDDDEEIEDMTIKPTDAVILCARNEDEVNLLEVCIFEEAEDGDSNMYVHHDIILPAFPLCMDWLDCRPKSGEKGNFVAIGTMEPAIEVWDLNLIDEVQPLLVLGGVSMKKKDKGKKKKFKKGSHRDSVLGLAWNKEVRNVIASASADKTVKVWDVVQEKCAETLKHHTDKVQSVAWSRHAPELLLSGSFDKSVALMDMKSLKESGRWSVDSAVESMAWDPHNEHAFVISLENGMVQCFDKRTTSSNSTSASKTVFTLHAHEKAVSSVSFCPVAPNFLATGSIDKMIKLWDISNNQPACVASQNPKAGKVFQISFSQDNPFLLAIGGLKGKLQVWDTLSEQGIVNRFGMYNNRKLNPIPKSDP</sequence>
<dbReference type="EMBL" id="SWLB01000022">
    <property type="protein sequence ID" value="KAF3324006.1"/>
    <property type="molecule type" value="Genomic_DNA"/>
</dbReference>
<dbReference type="InterPro" id="IPR044285">
    <property type="entry name" value="PWP1"/>
</dbReference>
<feature type="compositionally biased region" description="Acidic residues" evidence="5">
    <location>
        <begin position="129"/>
        <end position="138"/>
    </location>
</feature>
<dbReference type="InterPro" id="IPR001680">
    <property type="entry name" value="WD40_rpt"/>
</dbReference>
<organism evidence="6 7">
    <name type="scientific">Carex littledalei</name>
    <dbReference type="NCBI Taxonomy" id="544730"/>
    <lineage>
        <taxon>Eukaryota</taxon>
        <taxon>Viridiplantae</taxon>
        <taxon>Streptophyta</taxon>
        <taxon>Embryophyta</taxon>
        <taxon>Tracheophyta</taxon>
        <taxon>Spermatophyta</taxon>
        <taxon>Magnoliopsida</taxon>
        <taxon>Liliopsida</taxon>
        <taxon>Poales</taxon>
        <taxon>Cyperaceae</taxon>
        <taxon>Cyperoideae</taxon>
        <taxon>Cariceae</taxon>
        <taxon>Carex</taxon>
        <taxon>Carex subgen. Euthyceras</taxon>
    </lineage>
</organism>
<accession>A0A833QR21</accession>
<feature type="compositionally biased region" description="Acidic residues" evidence="5">
    <location>
        <begin position="43"/>
        <end position="58"/>
    </location>
</feature>
<dbReference type="GO" id="GO:0005634">
    <property type="term" value="C:nucleus"/>
    <property type="evidence" value="ECO:0007669"/>
    <property type="project" value="TreeGrafter"/>
</dbReference>
<name>A0A833QR21_9POAL</name>
<dbReference type="InterPro" id="IPR015943">
    <property type="entry name" value="WD40/YVTN_repeat-like_dom_sf"/>
</dbReference>
<dbReference type="InterPro" id="IPR036322">
    <property type="entry name" value="WD40_repeat_dom_sf"/>
</dbReference>
<keyword evidence="2 4" id="KW-0853">WD repeat</keyword>
<dbReference type="AlphaFoldDB" id="A0A833QR21"/>
<dbReference type="InterPro" id="IPR019775">
    <property type="entry name" value="WD40_repeat_CS"/>
</dbReference>
<feature type="repeat" description="WD" evidence="4">
    <location>
        <begin position="252"/>
        <end position="294"/>
    </location>
</feature>
<protein>
    <submittedName>
        <fullName evidence="6">WD repeat-containing protein C17D11.16</fullName>
    </submittedName>
</protein>
<dbReference type="PANTHER" id="PTHR14091">
    <property type="entry name" value="PERIODIC TRYPTOPHAN PROTEIN 1"/>
    <property type="match status" value="1"/>
</dbReference>
<keyword evidence="7" id="KW-1185">Reference proteome</keyword>
<dbReference type="PROSITE" id="PS50082">
    <property type="entry name" value="WD_REPEATS_2"/>
    <property type="match status" value="3"/>
</dbReference>
<dbReference type="Pfam" id="PF00400">
    <property type="entry name" value="WD40"/>
    <property type="match status" value="3"/>
</dbReference>
<dbReference type="FunFam" id="2.130.10.10:FF:000714">
    <property type="entry name" value="Transducin/WD40 repeat-like superfamily protein"/>
    <property type="match status" value="1"/>
</dbReference>
<dbReference type="SUPFAM" id="SSF50978">
    <property type="entry name" value="WD40 repeat-like"/>
    <property type="match status" value="1"/>
</dbReference>
<dbReference type="Proteomes" id="UP000623129">
    <property type="component" value="Unassembled WGS sequence"/>
</dbReference>
<evidence type="ECO:0000256" key="1">
    <source>
        <dbReference type="ARBA" id="ARBA00022553"/>
    </source>
</evidence>
<feature type="repeat" description="WD" evidence="4">
    <location>
        <begin position="388"/>
        <end position="430"/>
    </location>
</feature>
<dbReference type="PRINTS" id="PR00320">
    <property type="entry name" value="GPROTEINBRPT"/>
</dbReference>
<dbReference type="PROSITE" id="PS50294">
    <property type="entry name" value="WD_REPEATS_REGION"/>
    <property type="match status" value="2"/>
</dbReference>
<evidence type="ECO:0000313" key="7">
    <source>
        <dbReference type="Proteomes" id="UP000623129"/>
    </source>
</evidence>
<dbReference type="GO" id="GO:0006364">
    <property type="term" value="P:rRNA processing"/>
    <property type="evidence" value="ECO:0007669"/>
    <property type="project" value="InterPro"/>
</dbReference>
<evidence type="ECO:0000313" key="6">
    <source>
        <dbReference type="EMBL" id="KAF3324006.1"/>
    </source>
</evidence>
<comment type="caution">
    <text evidence="6">The sequence shown here is derived from an EMBL/GenBank/DDBJ whole genome shotgun (WGS) entry which is preliminary data.</text>
</comment>
<proteinExistence type="predicted"/>
<dbReference type="PROSITE" id="PS00678">
    <property type="entry name" value="WD_REPEATS_1"/>
    <property type="match status" value="2"/>
</dbReference>
<evidence type="ECO:0000256" key="2">
    <source>
        <dbReference type="ARBA" id="ARBA00022574"/>
    </source>
</evidence>
<gene>
    <name evidence="6" type="ORF">FCM35_KLT11473</name>
</gene>
<dbReference type="Gene3D" id="2.130.10.10">
    <property type="entry name" value="YVTN repeat-like/Quinoprotein amine dehydrogenase"/>
    <property type="match status" value="2"/>
</dbReference>
<dbReference type="InterPro" id="IPR020472">
    <property type="entry name" value="WD40_PAC1"/>
</dbReference>
<evidence type="ECO:0000256" key="5">
    <source>
        <dbReference type="SAM" id="MobiDB-lite"/>
    </source>
</evidence>
<keyword evidence="3" id="KW-0677">Repeat</keyword>
<dbReference type="SMART" id="SM00320">
    <property type="entry name" value="WD40"/>
    <property type="match status" value="5"/>
</dbReference>
<evidence type="ECO:0000256" key="4">
    <source>
        <dbReference type="PROSITE-ProRule" id="PRU00221"/>
    </source>
</evidence>
<dbReference type="OrthoDB" id="270624at2759"/>
<feature type="repeat" description="WD" evidence="4">
    <location>
        <begin position="295"/>
        <end position="337"/>
    </location>
</feature>
<reference evidence="6" key="1">
    <citation type="submission" date="2020-01" db="EMBL/GenBank/DDBJ databases">
        <title>Genome sequence of Kobresia littledalei, the first chromosome-level genome in the family Cyperaceae.</title>
        <authorList>
            <person name="Qu G."/>
        </authorList>
    </citation>
    <scope>NUCLEOTIDE SEQUENCE</scope>
    <source>
        <strain evidence="6">C.B.Clarke</strain>
        <tissue evidence="6">Leaf</tissue>
    </source>
</reference>
<keyword evidence="1" id="KW-0597">Phosphoprotein</keyword>
<feature type="region of interest" description="Disordered" evidence="5">
    <location>
        <begin position="35"/>
        <end position="60"/>
    </location>
</feature>
<dbReference type="PANTHER" id="PTHR14091:SF0">
    <property type="entry name" value="PERIODIC TRYPTOPHAN PROTEIN 1 HOMOLOG"/>
    <property type="match status" value="1"/>
</dbReference>
<feature type="region of interest" description="Disordered" evidence="5">
    <location>
        <begin position="119"/>
        <end position="138"/>
    </location>
</feature>
<evidence type="ECO:0000256" key="3">
    <source>
        <dbReference type="ARBA" id="ARBA00022737"/>
    </source>
</evidence>
<dbReference type="FunFam" id="2.130.10.10:FF:000485">
    <property type="entry name" value="Putative WD repeat-containing protein C17D11.16"/>
    <property type="match status" value="1"/>
</dbReference>